<feature type="compositionally biased region" description="Polar residues" evidence="1">
    <location>
        <begin position="18"/>
        <end position="37"/>
    </location>
</feature>
<organism evidence="3 4">
    <name type="scientific">Colletotrichum asianum</name>
    <dbReference type="NCBI Taxonomy" id="702518"/>
    <lineage>
        <taxon>Eukaryota</taxon>
        <taxon>Fungi</taxon>
        <taxon>Dikarya</taxon>
        <taxon>Ascomycota</taxon>
        <taxon>Pezizomycotina</taxon>
        <taxon>Sordariomycetes</taxon>
        <taxon>Hypocreomycetidae</taxon>
        <taxon>Glomerellales</taxon>
        <taxon>Glomerellaceae</taxon>
        <taxon>Colletotrichum</taxon>
        <taxon>Colletotrichum gloeosporioides species complex</taxon>
    </lineage>
</organism>
<feature type="region of interest" description="Disordered" evidence="1">
    <location>
        <begin position="18"/>
        <end position="61"/>
    </location>
</feature>
<comment type="caution">
    <text evidence="3">The sequence shown here is derived from an EMBL/GenBank/DDBJ whole genome shotgun (WGS) entry which is preliminary data.</text>
</comment>
<feature type="transmembrane region" description="Helical" evidence="2">
    <location>
        <begin position="75"/>
        <end position="99"/>
    </location>
</feature>
<gene>
    <name evidence="3" type="ORF">GQ607_006116</name>
</gene>
<dbReference type="OrthoDB" id="5242705at2759"/>
<dbReference type="Proteomes" id="UP000434172">
    <property type="component" value="Unassembled WGS sequence"/>
</dbReference>
<accession>A0A8H3WDF6</accession>
<protein>
    <submittedName>
        <fullName evidence="3">Uncharacterized protein</fullName>
    </submittedName>
</protein>
<keyword evidence="2" id="KW-0812">Transmembrane</keyword>
<feature type="transmembrane region" description="Helical" evidence="2">
    <location>
        <begin position="179"/>
        <end position="197"/>
    </location>
</feature>
<proteinExistence type="predicted"/>
<dbReference type="EMBL" id="WOWK01000028">
    <property type="protein sequence ID" value="KAF0326776.1"/>
    <property type="molecule type" value="Genomic_DNA"/>
</dbReference>
<dbReference type="Pfam" id="PF11374">
    <property type="entry name" value="DUF3176"/>
    <property type="match status" value="1"/>
</dbReference>
<dbReference type="AlphaFoldDB" id="A0A8H3WDF6"/>
<name>A0A8H3WDF6_9PEZI</name>
<feature type="transmembrane region" description="Helical" evidence="2">
    <location>
        <begin position="575"/>
        <end position="597"/>
    </location>
</feature>
<keyword evidence="2" id="KW-1133">Transmembrane helix</keyword>
<evidence type="ECO:0000313" key="4">
    <source>
        <dbReference type="Proteomes" id="UP000434172"/>
    </source>
</evidence>
<dbReference type="InterPro" id="IPR021514">
    <property type="entry name" value="DUF3176"/>
</dbReference>
<keyword evidence="4" id="KW-1185">Reference proteome</keyword>
<feature type="compositionally biased region" description="Basic and acidic residues" evidence="1">
    <location>
        <begin position="51"/>
        <end position="61"/>
    </location>
</feature>
<evidence type="ECO:0000256" key="1">
    <source>
        <dbReference type="SAM" id="MobiDB-lite"/>
    </source>
</evidence>
<evidence type="ECO:0000313" key="3">
    <source>
        <dbReference type="EMBL" id="KAF0326776.1"/>
    </source>
</evidence>
<dbReference type="PANTHER" id="PTHR35394">
    <property type="entry name" value="DUF3176 DOMAIN-CONTAINING PROTEIN"/>
    <property type="match status" value="1"/>
</dbReference>
<keyword evidence="2" id="KW-0472">Membrane</keyword>
<sequence length="660" mass="72513">MDDSGIRGPRAVTYIQLQNSPSDSGLSTQRLHGSGDNSVKEGSSHTYAPVQDHDGSASETRGRIFPSRDSLLNRFWAWEVLSIAVATVALAAMFITLLLHQDQTLPNWPSMITINALIAVFSAILKACLMMPIAEGLSQLKWLWYEKPRPMKHIAQWDMASRGPWGSLLLIFVLRGRNLAVFGAILTIFAMAVDPFAQQIVHYYSCSVMAHDEVGAISFSNNYTDGIMGRPSGTPAIDSQMQSAIYVGLLDPPANFSAAVSYTCRTVNCTFTATEDGATFMSLSLQSQCTEISDKISHSLNSTRNSNNQTYTYKTASLLDYDIALDNITNNVMQSGVRRSSNGTPSNFLTKISFMMASTVSKKSMKAFECEFFPAVTTWSSNVTNGVLVEYVVETQRMDVELIAFATHSIFRANRTIRNGAWHECQELSGPSEDNNLPIIAFPTGPGTIVGSGYLREVLTNKSSNYWNYTTWWPSDCIFSIPYAPTAGLAAVISSLLGNETLWWDPWTSRATGNLWSVNLWAGGNATRDTVQHAMRGLADSITARWRNGDGDKSIRVGPARGVVWEQQTCVHVNWAWLSLPAAMVLLTAVFLALTVMQTSFSDRPPWKSSMLATLFNGLDEKTKDAAGPVMSLQEMQVAADTTNMRLKMTQGGFRLVGSS</sequence>
<dbReference type="PANTHER" id="PTHR35394:SF5">
    <property type="entry name" value="DUF3176 DOMAIN-CONTAINING PROTEIN"/>
    <property type="match status" value="1"/>
</dbReference>
<feature type="transmembrane region" description="Helical" evidence="2">
    <location>
        <begin position="111"/>
        <end position="134"/>
    </location>
</feature>
<reference evidence="3 4" key="1">
    <citation type="submission" date="2019-12" db="EMBL/GenBank/DDBJ databases">
        <title>A genome sequence resource for the geographically widespread anthracnose pathogen Colletotrichum asianum.</title>
        <authorList>
            <person name="Meng Y."/>
        </authorList>
    </citation>
    <scope>NUCLEOTIDE SEQUENCE [LARGE SCALE GENOMIC DNA]</scope>
    <source>
        <strain evidence="3 4">ICMP 18580</strain>
    </source>
</reference>
<evidence type="ECO:0000256" key="2">
    <source>
        <dbReference type="SAM" id="Phobius"/>
    </source>
</evidence>